<organism evidence="1 2">
    <name type="scientific">Panthera tigris altaica</name>
    <name type="common">Siberian tiger</name>
    <dbReference type="NCBI Taxonomy" id="74533"/>
    <lineage>
        <taxon>Eukaryota</taxon>
        <taxon>Metazoa</taxon>
        <taxon>Chordata</taxon>
        <taxon>Craniata</taxon>
        <taxon>Vertebrata</taxon>
        <taxon>Euteleostomi</taxon>
        <taxon>Mammalia</taxon>
        <taxon>Eutheria</taxon>
        <taxon>Laurasiatheria</taxon>
        <taxon>Carnivora</taxon>
        <taxon>Feliformia</taxon>
        <taxon>Felidae</taxon>
        <taxon>Pantherinae</taxon>
        <taxon>Panthera</taxon>
    </lineage>
</organism>
<keyword evidence="2" id="KW-1185">Reference proteome</keyword>
<name>A0A8C9JCA9_PANTA</name>
<dbReference type="GeneTree" id="ENSGT00910000147913"/>
<dbReference type="Proteomes" id="UP000675900">
    <property type="component" value="Unassembled WGS sequence"/>
</dbReference>
<evidence type="ECO:0000313" key="2">
    <source>
        <dbReference type="Proteomes" id="UP000675900"/>
    </source>
</evidence>
<accession>A0A8C9JCA9</accession>
<proteinExistence type="predicted"/>
<sequence>MKYFETEVVHCVFDDLSIAEAYSWRMCSSNSRLSCMLHYKCLLRAVRRGVCSGINSLFLLMTLCASLSFKLNHGLCRSLHAGLGTGRWLEAGRLLCPGHGPSGSN</sequence>
<protein>
    <submittedName>
        <fullName evidence="1">Uncharacterized protein</fullName>
    </submittedName>
</protein>
<reference evidence="1" key="1">
    <citation type="submission" date="2025-08" db="UniProtKB">
        <authorList>
            <consortium name="Ensembl"/>
        </authorList>
    </citation>
    <scope>IDENTIFICATION</scope>
</reference>
<dbReference type="Ensembl" id="ENSPTIT00000009575.1">
    <property type="protein sequence ID" value="ENSPTIP00000005779.1"/>
    <property type="gene ID" value="ENSPTIG00000007901.1"/>
</dbReference>
<evidence type="ECO:0000313" key="1">
    <source>
        <dbReference type="Ensembl" id="ENSPTIP00000005779.1"/>
    </source>
</evidence>
<reference evidence="1" key="2">
    <citation type="submission" date="2025-09" db="UniProtKB">
        <authorList>
            <consortium name="Ensembl"/>
        </authorList>
    </citation>
    <scope>IDENTIFICATION</scope>
</reference>
<dbReference type="AlphaFoldDB" id="A0A8C9JCA9"/>